<organism evidence="1 2">
    <name type="scientific">Bacillus cytotoxicus</name>
    <dbReference type="NCBI Taxonomy" id="580165"/>
    <lineage>
        <taxon>Bacteria</taxon>
        <taxon>Bacillati</taxon>
        <taxon>Bacillota</taxon>
        <taxon>Bacilli</taxon>
        <taxon>Bacillales</taxon>
        <taxon>Bacillaceae</taxon>
        <taxon>Bacillus</taxon>
        <taxon>Bacillus cereus group</taxon>
    </lineage>
</organism>
<evidence type="ECO:0000313" key="2">
    <source>
        <dbReference type="Proteomes" id="UP001202289"/>
    </source>
</evidence>
<name>A0ACC6A2U9_9BACI</name>
<accession>A0ACC6A2U9</accession>
<dbReference type="EMBL" id="JAMBOP010000004">
    <property type="protein sequence ID" value="MCM3735221.1"/>
    <property type="molecule type" value="Genomic_DNA"/>
</dbReference>
<sequence>MKREKRKRRWYRYVIQLIVMALIVSSIPIEAIAETMNNGKPAQENKVPSTKQTKKKAEQKQTSDGKPTEVVEERTEHEKVFDNKNGTYTKKVYTEPIHIKKDGKLEEIQTELVEKSSKTIATKTTKLKPTFQKKLEKKEYAAFEVDGHKVTYKLTGAKGEKEGLQPSQVAATYEKNEIWYKNIFPKIDLRTITFNDKVKEDIVLNEYTGHHIFTFQLQTTLTPKLEEDGSILMVDDKQKTVFTLPKPFMTDSNIHPESNEAPISEDVKYTLEKQENNTYNVTVTADPKWLQAPERKYPVYVDPSITMRSFQEAYVSSAHPKNNYSRWVLWDEGQKAHTLKVGHFDNRTGYNFAYTKPELSSLNGAIVHDAKFYAYASWHYYGNNPNEVWLDEVKGDWDYITMNWETKPWSEEIAVTNVSRNQWAEFNVTNTVKAWLSGERPNYGFKLHPNGRGQTHWKKFIAAYNGGDTAPHLEITYSYPKPNKPRLSAYSNGIGSGTGHINVNWDAVPGATGYRVGIFDGTDYNYYQVGNTTSWSTKDKNIWPSKEDISRGRNELHFDGLGGEFSTSPSQFYQNNGSKEQSNDKHAYKVKVVAEYPHDEMSPESDEEKVFVPLEAPKQPKSHAFTNLTGSQSGYIELNWDQIPGATGYRVIFYNGKSHDVFDVGNVTKWSTQGKKIYPTADELKNGRYQFHTDGKGEELALNPSKLYENAGDFRSDKYWVHIQAYSNIGHTESTYSPDYGIKMTEPTDIFGLKDYMASVDVIGGKVNATNGNFVMDESDFTLSGRGPDLRIDRVYNSNSTEQGALGKGWTSSFDEKVQEQPNGDVHFIHEDRAVDRFEKTGDNSYKAPPGVFLEIKKTDSGYTVTDKDQTVSEYDKQGRLTKVKDEHGNTLTYRYENGRVVEITNASNRKVSLQYTDGLLTKLVGPENRTVTYTYKDGQLVGVTTPRGKQYRYGYENGKLRYTYDPKHTEQKPYKTTYTYDNNRLVSVKDALGKETKLSYNSEAREVTVIDPKNVKDIHHYNLAGNPAKTIVDADGLKLTTTYEYETNNLTKKTDPKDQGKRVSESYTYDGKGNVTSATDAIGTEKYEYNQNNDVTKVTDTENKTASVTYNGANAVSETDYKAQTSSVTQYDSYGNPIRGSLELAPGGNLMRNPGFEAGGDHWELRGWNDGGKNEIDRNVRAPELGQTSSLRMDTKGINDSWGATIASQKVDVEPNKPYILSGWIKTSGLEKAGAHFYVIQLDEHGNHVGTISNNHSKVSGTTDWTKRQVPIVTSDKTRQLIIEVFTAHESAEGKGTAWFDNFQLEEGPISSSFNPVPNPSFEYYKEKLEGWHTWLNLPRDNIGEGFGGHSALVMERKGPADPSPDLHYRQEIALNQSQAKDITVTAMSKAENVKHSDISQPNKGYSVWVYAEHEGGTWKSYYITFPLGTKDWNRGAVVIPASAGAIKRIQLHTMLDKELTGKVWFDDIRIMEGNHLTKTEYDADGNFITATYDEENRKNTFTYDPYGNKSSETDEKGNKKTFAYNEDNQLTKTTMANGTSVSYSYDDNGNTTEKFVTAGGKTQKNIFEYDVDNKLTVFQDALSRKIVHEYDANANRTKTTLPTNAVLEWEYDAANRAIKAKRNGKDAFSYAYDENGNETKVTDHINGITREKVYDEGNRIISMTDRGGSVKWSYQPKSHKLKDTTINHGSYNNTTNYEYNALNQNTKVTDSGKTFYFDYDEFGNVVRYQAGNDAAAQFTYDHTKKLTNLQIGTKDSQRILEESYTYDATSNRTAIERKLGDKTEKTTYAYDAINQLTKETLPNGTSKEYGYDGFGNRTSVKVTEAGKSAVSTTAVFNEGNQLTKFGNESLTYDANGNRTSDEKYKYTWNEADQLVAITKQGESTPFATYKYDDDGRRIGKTVSGTTTRYHYDGDSINPLYETDGSGNVLRQYVYSVDGIRLAMKSQGQTAYYHYNPRGDVIAMTDENGQVVANYEYDAWGNVLKSDAKGIAAENAFGYAGYMYDKEIGMYYLIARYYNPAHGVFLSVDPDPGDEDDPITQNGYTYGNNNPVMMVDPDGHKSWKQKFNRVWYATKAGFRAGGRAVWKSYADNFGALMSTVGTTYVGYKYGKTKYLKQNTPTYNKKYVNKAARIAGFKMASKTLGVFGILPDAYTFVTHGWKGAKKAYKSYGKKKKRR</sequence>
<dbReference type="Proteomes" id="UP001202289">
    <property type="component" value="Unassembled WGS sequence"/>
</dbReference>
<gene>
    <name evidence="1" type="ORF">M3215_05155</name>
</gene>
<comment type="caution">
    <text evidence="1">The sequence shown here is derived from an EMBL/GenBank/DDBJ whole genome shotgun (WGS) entry which is preliminary data.</text>
</comment>
<keyword evidence="2" id="KW-1185">Reference proteome</keyword>
<proteinExistence type="predicted"/>
<protein>
    <submittedName>
        <fullName evidence="1">DNRLRE domain-containing protein</fullName>
    </submittedName>
</protein>
<evidence type="ECO:0000313" key="1">
    <source>
        <dbReference type="EMBL" id="MCM3735221.1"/>
    </source>
</evidence>
<reference evidence="1" key="1">
    <citation type="submission" date="2022-05" db="EMBL/GenBank/DDBJ databases">
        <title>Comparative Genomics of Spacecraft Associated Microbes.</title>
        <authorList>
            <person name="Tran M.T."/>
            <person name="Wright A."/>
            <person name="Seuylemezian A."/>
            <person name="Eisen J."/>
            <person name="Coil D."/>
        </authorList>
    </citation>
    <scope>NUCLEOTIDE SEQUENCE</scope>
    <source>
        <strain evidence="1">FAIRING 10M-2.2</strain>
    </source>
</reference>